<keyword evidence="2" id="KW-1185">Reference proteome</keyword>
<organism evidence="1 2">
    <name type="scientific">Daphnia magna</name>
    <dbReference type="NCBI Taxonomy" id="35525"/>
    <lineage>
        <taxon>Eukaryota</taxon>
        <taxon>Metazoa</taxon>
        <taxon>Ecdysozoa</taxon>
        <taxon>Arthropoda</taxon>
        <taxon>Crustacea</taxon>
        <taxon>Branchiopoda</taxon>
        <taxon>Diplostraca</taxon>
        <taxon>Cladocera</taxon>
        <taxon>Anomopoda</taxon>
        <taxon>Daphniidae</taxon>
        <taxon>Daphnia</taxon>
    </lineage>
</organism>
<evidence type="ECO:0000313" key="2">
    <source>
        <dbReference type="Proteomes" id="UP001234178"/>
    </source>
</evidence>
<dbReference type="EMBL" id="JAOYFB010000021">
    <property type="protein sequence ID" value="KAK4017796.1"/>
    <property type="molecule type" value="Genomic_DNA"/>
</dbReference>
<protein>
    <submittedName>
        <fullName evidence="1">Uncharacterized protein</fullName>
    </submittedName>
</protein>
<comment type="caution">
    <text evidence="1">The sequence shown here is derived from an EMBL/GenBank/DDBJ whole genome shotgun (WGS) entry which is preliminary data.</text>
</comment>
<gene>
    <name evidence="1" type="ORF">OUZ56_033615</name>
</gene>
<evidence type="ECO:0000313" key="1">
    <source>
        <dbReference type="EMBL" id="KAK4017796.1"/>
    </source>
</evidence>
<name>A0ABQ9ZY19_9CRUS</name>
<sequence>MVPCLPVDEDVGSQKTLLTDDSFQSAPNGEAFRTLEHQMLIGFGVLMADWAFCVLVGIHPMASGPGREKSLVEQEHGLSDVTRKGCSRLPDSWPIQIRPQDLQLSHGRHLQDPMVVSFPMNHWIPLQQD</sequence>
<dbReference type="Proteomes" id="UP001234178">
    <property type="component" value="Unassembled WGS sequence"/>
</dbReference>
<proteinExistence type="predicted"/>
<accession>A0ABQ9ZY19</accession>
<reference evidence="1 2" key="1">
    <citation type="journal article" date="2023" name="Nucleic Acids Res.">
        <title>The hologenome of Daphnia magna reveals possible DNA methylation and microbiome-mediated evolution of the host genome.</title>
        <authorList>
            <person name="Chaturvedi A."/>
            <person name="Li X."/>
            <person name="Dhandapani V."/>
            <person name="Marshall H."/>
            <person name="Kissane S."/>
            <person name="Cuenca-Cambronero M."/>
            <person name="Asole G."/>
            <person name="Calvet F."/>
            <person name="Ruiz-Romero M."/>
            <person name="Marangio P."/>
            <person name="Guigo R."/>
            <person name="Rago D."/>
            <person name="Mirbahai L."/>
            <person name="Eastwood N."/>
            <person name="Colbourne J.K."/>
            <person name="Zhou J."/>
            <person name="Mallon E."/>
            <person name="Orsini L."/>
        </authorList>
    </citation>
    <scope>NUCLEOTIDE SEQUENCE [LARGE SCALE GENOMIC DNA]</scope>
    <source>
        <strain evidence="1">LRV0_1</strain>
    </source>
</reference>